<feature type="transmembrane region" description="Helical" evidence="19">
    <location>
        <begin position="71"/>
        <end position="89"/>
    </location>
</feature>
<keyword evidence="13 19" id="KW-0472">Membrane</keyword>
<feature type="transmembrane region" description="Helical" evidence="19">
    <location>
        <begin position="147"/>
        <end position="169"/>
    </location>
</feature>
<evidence type="ECO:0000256" key="2">
    <source>
        <dbReference type="ARBA" id="ARBA00004651"/>
    </source>
</evidence>
<keyword evidence="8 19" id="KW-0169">Cobalamin biosynthesis</keyword>
<keyword evidence="9 19" id="KW-0808">Transferase</keyword>
<evidence type="ECO:0000313" key="21">
    <source>
        <dbReference type="Proteomes" id="UP001596457"/>
    </source>
</evidence>
<evidence type="ECO:0000256" key="15">
    <source>
        <dbReference type="ARBA" id="ARBA00032605"/>
    </source>
</evidence>
<keyword evidence="21" id="KW-1185">Reference proteome</keyword>
<comment type="cofactor">
    <cofactor evidence="1 19">
        <name>Mg(2+)</name>
        <dbReference type="ChEBI" id="CHEBI:18420"/>
    </cofactor>
</comment>
<evidence type="ECO:0000256" key="18">
    <source>
        <dbReference type="ARBA" id="ARBA00049504"/>
    </source>
</evidence>
<protein>
    <recommendedName>
        <fullName evidence="6 19">Adenosylcobinamide-GDP ribazoletransferase</fullName>
        <ecNumber evidence="5 19">2.7.8.26</ecNumber>
    </recommendedName>
    <alternativeName>
        <fullName evidence="16 19">Cobalamin synthase</fullName>
    </alternativeName>
    <alternativeName>
        <fullName evidence="15 19">Cobalamin-5'-phosphate synthase</fullName>
    </alternativeName>
</protein>
<name>A0ABW2SIJ8_9BURK</name>
<evidence type="ECO:0000256" key="4">
    <source>
        <dbReference type="ARBA" id="ARBA00010561"/>
    </source>
</evidence>
<reference evidence="21" key="1">
    <citation type="journal article" date="2019" name="Int. J. Syst. Evol. Microbiol.">
        <title>The Global Catalogue of Microorganisms (GCM) 10K type strain sequencing project: providing services to taxonomists for standard genome sequencing and annotation.</title>
        <authorList>
            <consortium name="The Broad Institute Genomics Platform"/>
            <consortium name="The Broad Institute Genome Sequencing Center for Infectious Disease"/>
            <person name="Wu L."/>
            <person name="Ma J."/>
        </authorList>
    </citation>
    <scope>NUCLEOTIDE SEQUENCE [LARGE SCALE GENOMIC DNA]</scope>
    <source>
        <strain evidence="21">CCUG 53903</strain>
    </source>
</reference>
<feature type="transmembrane region" description="Helical" evidence="19">
    <location>
        <begin position="119"/>
        <end position="141"/>
    </location>
</feature>
<dbReference type="PANTHER" id="PTHR34148">
    <property type="entry name" value="ADENOSYLCOBINAMIDE-GDP RIBAZOLETRANSFERASE"/>
    <property type="match status" value="1"/>
</dbReference>
<dbReference type="InterPro" id="IPR003805">
    <property type="entry name" value="CobS"/>
</dbReference>
<dbReference type="Proteomes" id="UP001596457">
    <property type="component" value="Unassembled WGS sequence"/>
</dbReference>
<sequence>MTQAVRHFLLALQFFTRIPVTGRLAAWVGYSPAMLRASAVHFPGVGWVVGMLSSAVFWGLCWALPPLPAAPWVAAALSTVFSVLLTGAFHEDGLADLADGLGGSLDRERALDIMKDSRIGSYGALALVLAGATKLGLLALIAQHSVALAGAALFGAHVLSRLLPLWTVYRLPHVGDTSRSKSKPLADALGGWALLRASLWWWPALAVLYARLPQGPWWQAMLGAMLGMAWVHRLLHRRLGGFTGDGLGTAQQVSEAGFYLGLALGLAA</sequence>
<evidence type="ECO:0000313" key="20">
    <source>
        <dbReference type="EMBL" id="MFC7462832.1"/>
    </source>
</evidence>
<dbReference type="GO" id="GO:0051073">
    <property type="term" value="F:adenosylcobinamide-GDP ribazoletransferase activity"/>
    <property type="evidence" value="ECO:0007669"/>
    <property type="project" value="UniProtKB-EC"/>
</dbReference>
<evidence type="ECO:0000256" key="19">
    <source>
        <dbReference type="HAMAP-Rule" id="MF_00719"/>
    </source>
</evidence>
<accession>A0ABW2SIJ8</accession>
<evidence type="ECO:0000256" key="13">
    <source>
        <dbReference type="ARBA" id="ARBA00023136"/>
    </source>
</evidence>
<evidence type="ECO:0000256" key="11">
    <source>
        <dbReference type="ARBA" id="ARBA00022842"/>
    </source>
</evidence>
<gene>
    <name evidence="19" type="primary">cobS</name>
    <name evidence="20" type="ORF">ACFQU0_20635</name>
</gene>
<keyword evidence="10 19" id="KW-0812">Transmembrane</keyword>
<comment type="catalytic activity">
    <reaction evidence="17 19">
        <text>alpha-ribazole + adenosylcob(III)inamide-GDP = adenosylcob(III)alamin + GMP + H(+)</text>
        <dbReference type="Rhea" id="RHEA:16049"/>
        <dbReference type="ChEBI" id="CHEBI:10329"/>
        <dbReference type="ChEBI" id="CHEBI:15378"/>
        <dbReference type="ChEBI" id="CHEBI:18408"/>
        <dbReference type="ChEBI" id="CHEBI:58115"/>
        <dbReference type="ChEBI" id="CHEBI:60487"/>
        <dbReference type="EC" id="2.7.8.26"/>
    </reaction>
</comment>
<organism evidence="20 21">
    <name type="scientific">Hydrogenophaga defluvii</name>
    <dbReference type="NCBI Taxonomy" id="249410"/>
    <lineage>
        <taxon>Bacteria</taxon>
        <taxon>Pseudomonadati</taxon>
        <taxon>Pseudomonadota</taxon>
        <taxon>Betaproteobacteria</taxon>
        <taxon>Burkholderiales</taxon>
        <taxon>Comamonadaceae</taxon>
        <taxon>Hydrogenophaga</taxon>
    </lineage>
</organism>
<proteinExistence type="inferred from homology"/>
<evidence type="ECO:0000256" key="17">
    <source>
        <dbReference type="ARBA" id="ARBA00048623"/>
    </source>
</evidence>
<dbReference type="Pfam" id="PF02654">
    <property type="entry name" value="CobS"/>
    <property type="match status" value="1"/>
</dbReference>
<dbReference type="HAMAP" id="MF_00719">
    <property type="entry name" value="CobS"/>
    <property type="match status" value="1"/>
</dbReference>
<comment type="caution">
    <text evidence="20">The sequence shown here is derived from an EMBL/GenBank/DDBJ whole genome shotgun (WGS) entry which is preliminary data.</text>
</comment>
<keyword evidence="7 19" id="KW-1003">Cell membrane</keyword>
<evidence type="ECO:0000256" key="7">
    <source>
        <dbReference type="ARBA" id="ARBA00022475"/>
    </source>
</evidence>
<comment type="similarity">
    <text evidence="4 19">Belongs to the CobS family.</text>
</comment>
<evidence type="ECO:0000256" key="16">
    <source>
        <dbReference type="ARBA" id="ARBA00032853"/>
    </source>
</evidence>
<comment type="function">
    <text evidence="14 19">Joins adenosylcobinamide-GDP and alpha-ribazole to generate adenosylcobalamin (Ado-cobalamin). Also synthesizes adenosylcobalamin 5'-phosphate from adenosylcobinamide-GDP and alpha-ribazole 5'-phosphate.</text>
</comment>
<dbReference type="EC" id="2.7.8.26" evidence="5 19"/>
<evidence type="ECO:0000256" key="3">
    <source>
        <dbReference type="ARBA" id="ARBA00004663"/>
    </source>
</evidence>
<evidence type="ECO:0000256" key="1">
    <source>
        <dbReference type="ARBA" id="ARBA00001946"/>
    </source>
</evidence>
<feature type="transmembrane region" description="Helical" evidence="19">
    <location>
        <begin position="189"/>
        <end position="210"/>
    </location>
</feature>
<keyword evidence="12 19" id="KW-1133">Transmembrane helix</keyword>
<evidence type="ECO:0000256" key="9">
    <source>
        <dbReference type="ARBA" id="ARBA00022679"/>
    </source>
</evidence>
<dbReference type="RefSeq" id="WP_382203957.1">
    <property type="nucleotide sequence ID" value="NZ_JBHTBZ010000088.1"/>
</dbReference>
<evidence type="ECO:0000256" key="6">
    <source>
        <dbReference type="ARBA" id="ARBA00015850"/>
    </source>
</evidence>
<evidence type="ECO:0000256" key="12">
    <source>
        <dbReference type="ARBA" id="ARBA00022989"/>
    </source>
</evidence>
<feature type="transmembrane region" description="Helical" evidence="19">
    <location>
        <begin position="44"/>
        <end position="65"/>
    </location>
</feature>
<comment type="pathway">
    <text evidence="3 19">Cofactor biosynthesis; adenosylcobalamin biosynthesis; adenosylcobalamin from cob(II)yrinate a,c-diamide: step 7/7.</text>
</comment>
<keyword evidence="11 19" id="KW-0460">Magnesium</keyword>
<evidence type="ECO:0000256" key="14">
    <source>
        <dbReference type="ARBA" id="ARBA00025228"/>
    </source>
</evidence>
<evidence type="ECO:0000256" key="8">
    <source>
        <dbReference type="ARBA" id="ARBA00022573"/>
    </source>
</evidence>
<comment type="catalytic activity">
    <reaction evidence="18 19">
        <text>alpha-ribazole 5'-phosphate + adenosylcob(III)inamide-GDP = adenosylcob(III)alamin 5'-phosphate + GMP + H(+)</text>
        <dbReference type="Rhea" id="RHEA:23560"/>
        <dbReference type="ChEBI" id="CHEBI:15378"/>
        <dbReference type="ChEBI" id="CHEBI:57918"/>
        <dbReference type="ChEBI" id="CHEBI:58115"/>
        <dbReference type="ChEBI" id="CHEBI:60487"/>
        <dbReference type="ChEBI" id="CHEBI:60493"/>
        <dbReference type="EC" id="2.7.8.26"/>
    </reaction>
</comment>
<evidence type="ECO:0000256" key="10">
    <source>
        <dbReference type="ARBA" id="ARBA00022692"/>
    </source>
</evidence>
<evidence type="ECO:0000256" key="5">
    <source>
        <dbReference type="ARBA" id="ARBA00013200"/>
    </source>
</evidence>
<comment type="subcellular location">
    <subcellularLocation>
        <location evidence="2 19">Cell membrane</location>
        <topology evidence="2 19">Multi-pass membrane protein</topology>
    </subcellularLocation>
</comment>
<dbReference type="PANTHER" id="PTHR34148:SF1">
    <property type="entry name" value="ADENOSYLCOBINAMIDE-GDP RIBAZOLETRANSFERASE"/>
    <property type="match status" value="1"/>
</dbReference>
<dbReference type="EMBL" id="JBHTBZ010000088">
    <property type="protein sequence ID" value="MFC7462832.1"/>
    <property type="molecule type" value="Genomic_DNA"/>
</dbReference>